<organism evidence="9 10">
    <name type="scientific">Klebsormidium nitens</name>
    <name type="common">Green alga</name>
    <name type="synonym">Ulothrix nitens</name>
    <dbReference type="NCBI Taxonomy" id="105231"/>
    <lineage>
        <taxon>Eukaryota</taxon>
        <taxon>Viridiplantae</taxon>
        <taxon>Streptophyta</taxon>
        <taxon>Klebsormidiophyceae</taxon>
        <taxon>Klebsormidiales</taxon>
        <taxon>Klebsormidiaceae</taxon>
        <taxon>Klebsormidium</taxon>
    </lineage>
</organism>
<reference evidence="9 10" key="1">
    <citation type="journal article" date="2014" name="Nat. Commun.">
        <title>Klebsormidium flaccidum genome reveals primary factors for plant terrestrial adaptation.</title>
        <authorList>
            <person name="Hori K."/>
            <person name="Maruyama F."/>
            <person name="Fujisawa T."/>
            <person name="Togashi T."/>
            <person name="Yamamoto N."/>
            <person name="Seo M."/>
            <person name="Sato S."/>
            <person name="Yamada T."/>
            <person name="Mori H."/>
            <person name="Tajima N."/>
            <person name="Moriyama T."/>
            <person name="Ikeuchi M."/>
            <person name="Watanabe M."/>
            <person name="Wada H."/>
            <person name="Kobayashi K."/>
            <person name="Saito M."/>
            <person name="Masuda T."/>
            <person name="Sasaki-Sekimoto Y."/>
            <person name="Mashiguchi K."/>
            <person name="Awai K."/>
            <person name="Shimojima M."/>
            <person name="Masuda S."/>
            <person name="Iwai M."/>
            <person name="Nobusawa T."/>
            <person name="Narise T."/>
            <person name="Kondo S."/>
            <person name="Saito H."/>
            <person name="Sato R."/>
            <person name="Murakawa M."/>
            <person name="Ihara Y."/>
            <person name="Oshima-Yamada Y."/>
            <person name="Ohtaka K."/>
            <person name="Satoh M."/>
            <person name="Sonobe K."/>
            <person name="Ishii M."/>
            <person name="Ohtani R."/>
            <person name="Kanamori-Sato M."/>
            <person name="Honoki R."/>
            <person name="Miyazaki D."/>
            <person name="Mochizuki H."/>
            <person name="Umetsu J."/>
            <person name="Higashi K."/>
            <person name="Shibata D."/>
            <person name="Kamiya Y."/>
            <person name="Sato N."/>
            <person name="Nakamura Y."/>
            <person name="Tabata S."/>
            <person name="Ida S."/>
            <person name="Kurokawa K."/>
            <person name="Ohta H."/>
        </authorList>
    </citation>
    <scope>NUCLEOTIDE SEQUENCE [LARGE SCALE GENOMIC DNA]</scope>
    <source>
        <strain evidence="9 10">NIES-2285</strain>
    </source>
</reference>
<dbReference type="PANTHER" id="PTHR10981">
    <property type="entry name" value="BATTENIN"/>
    <property type="match status" value="1"/>
</dbReference>
<comment type="similarity">
    <text evidence="2 7">Belongs to the battenin family.</text>
</comment>
<feature type="region of interest" description="Disordered" evidence="8">
    <location>
        <begin position="226"/>
        <end position="271"/>
    </location>
</feature>
<feature type="region of interest" description="Disordered" evidence="8">
    <location>
        <begin position="310"/>
        <end position="333"/>
    </location>
</feature>
<keyword evidence="6 7" id="KW-0472">Membrane</keyword>
<evidence type="ECO:0000256" key="4">
    <source>
        <dbReference type="ARBA" id="ARBA00022692"/>
    </source>
</evidence>
<evidence type="ECO:0000256" key="3">
    <source>
        <dbReference type="ARBA" id="ARBA00022448"/>
    </source>
</evidence>
<feature type="transmembrane region" description="Helical" evidence="7">
    <location>
        <begin position="54"/>
        <end position="75"/>
    </location>
</feature>
<feature type="transmembrane region" description="Helical" evidence="7">
    <location>
        <begin position="170"/>
        <end position="188"/>
    </location>
</feature>
<dbReference type="GO" id="GO:0005773">
    <property type="term" value="C:vacuole"/>
    <property type="evidence" value="ECO:0000318"/>
    <property type="project" value="GO_Central"/>
</dbReference>
<evidence type="ECO:0000256" key="2">
    <source>
        <dbReference type="ARBA" id="ARBA00007467"/>
    </source>
</evidence>
<evidence type="ECO:0000256" key="5">
    <source>
        <dbReference type="ARBA" id="ARBA00022989"/>
    </source>
</evidence>
<feature type="compositionally biased region" description="Gly residues" evidence="8">
    <location>
        <begin position="313"/>
        <end position="324"/>
    </location>
</feature>
<accession>A0A1Y1I0V8</accession>
<dbReference type="SUPFAM" id="SSF103473">
    <property type="entry name" value="MFS general substrate transporter"/>
    <property type="match status" value="1"/>
</dbReference>
<keyword evidence="5 7" id="KW-1133">Transmembrane helix</keyword>
<dbReference type="Proteomes" id="UP000054558">
    <property type="component" value="Unassembled WGS sequence"/>
</dbReference>
<evidence type="ECO:0000256" key="6">
    <source>
        <dbReference type="ARBA" id="ARBA00023136"/>
    </source>
</evidence>
<dbReference type="InterPro" id="IPR003492">
    <property type="entry name" value="Battenin_disease_Cln3"/>
</dbReference>
<dbReference type="GO" id="GO:0016020">
    <property type="term" value="C:membrane"/>
    <property type="evidence" value="ECO:0007669"/>
    <property type="project" value="InterPro"/>
</dbReference>
<evidence type="ECO:0000256" key="8">
    <source>
        <dbReference type="SAM" id="MobiDB-lite"/>
    </source>
</evidence>
<keyword evidence="10" id="KW-1185">Reference proteome</keyword>
<evidence type="ECO:0000313" key="10">
    <source>
        <dbReference type="Proteomes" id="UP000054558"/>
    </source>
</evidence>
<proteinExistence type="inferred from homology"/>
<evidence type="ECO:0000256" key="1">
    <source>
        <dbReference type="ARBA" id="ARBA00004127"/>
    </source>
</evidence>
<dbReference type="InterPro" id="IPR036259">
    <property type="entry name" value="MFS_trans_sf"/>
</dbReference>
<dbReference type="GO" id="GO:0051453">
    <property type="term" value="P:regulation of intracellular pH"/>
    <property type="evidence" value="ECO:0000318"/>
    <property type="project" value="GO_Central"/>
</dbReference>
<evidence type="ECO:0000313" key="9">
    <source>
        <dbReference type="EMBL" id="GAQ81718.1"/>
    </source>
</evidence>
<feature type="transmembrane region" description="Helical" evidence="7">
    <location>
        <begin position="135"/>
        <end position="158"/>
    </location>
</feature>
<keyword evidence="3" id="KW-0813">Transport</keyword>
<dbReference type="PRINTS" id="PR01315">
    <property type="entry name" value="BATTENIN"/>
</dbReference>
<dbReference type="Pfam" id="PF02487">
    <property type="entry name" value="CLN3"/>
    <property type="match status" value="2"/>
</dbReference>
<gene>
    <name evidence="9" type="ORF">KFL_000890070</name>
</gene>
<name>A0A1Y1I0V8_KLENI</name>
<dbReference type="OMA" id="WLCNWQV"/>
<comment type="subcellular location">
    <subcellularLocation>
        <location evidence="1">Endomembrane system</location>
        <topology evidence="1">Multi-pass membrane protein</topology>
    </subcellularLocation>
</comment>
<dbReference type="EMBL" id="DF237038">
    <property type="protein sequence ID" value="GAQ81718.1"/>
    <property type="molecule type" value="Genomic_DNA"/>
</dbReference>
<dbReference type="PANTHER" id="PTHR10981:SF0">
    <property type="entry name" value="BATTENIN"/>
    <property type="match status" value="1"/>
</dbReference>
<dbReference type="OrthoDB" id="5965864at2759"/>
<dbReference type="GO" id="GO:0012505">
    <property type="term" value="C:endomembrane system"/>
    <property type="evidence" value="ECO:0007669"/>
    <property type="project" value="UniProtKB-SubCell"/>
</dbReference>
<comment type="caution">
    <text evidence="7">Lacks conserved residue(s) required for the propagation of feature annotation.</text>
</comment>
<dbReference type="STRING" id="105231.A0A1Y1I0V8"/>
<feature type="transmembrane region" description="Helical" evidence="7">
    <location>
        <begin position="110"/>
        <end position="129"/>
    </location>
</feature>
<evidence type="ECO:0000256" key="7">
    <source>
        <dbReference type="RuleBase" id="RU361113"/>
    </source>
</evidence>
<feature type="transmembrane region" description="Helical" evidence="7">
    <location>
        <begin position="81"/>
        <end position="101"/>
    </location>
</feature>
<evidence type="ECO:0008006" key="11">
    <source>
        <dbReference type="Google" id="ProtNLM"/>
    </source>
</evidence>
<dbReference type="AlphaFoldDB" id="A0A1Y1I0V8"/>
<sequence length="540" mass="56590">MAGAPAGTASSTPTDEAQEGDGVLLDEESLLRAPQAVKGFTPAKAAGGFHARHLAGFWIGGLINNFSYVVFLTAAEDILTGYSGAVLLADILPTLVIKSLAPFFIHRFSYLQRVAAVVVLAVLAFLIVATAGSSFVALGGVCFASLAAGLGEITFLALSSRYHRSTVGAWSSGTGGAGLAGAGIWVFIRQVAGLQPALTLLVMSPVPLIQGAAYYFLICPGGPEPSPSFPPGSPPKFQLLSDSDSDETSAPSETSTRRAMHPVWTSEESDALPLGGARVEELSGGVVRAGFGSPSGEGPPRGIARGEERIAKGGHGSGLGGAAARGGQNHERNSVRVRGIVGERKVGAARARTLSLKEVYRLVRPLFARYMLPLFLVYYFEYTINQALFLPMGYAVNGAEGAKHACPMYSFLQTTYQVGVFISRSSISFFPLTRLWPLPTLQGLNLVIALAVCLHVSQPGRKPIGIAIAYAATLWEGLLGGATYVNAFTLLSVNTPVEHREFAMGITSLSDSVGVSLAGATALVVERVMLRHLGVSSTHC</sequence>
<keyword evidence="4 7" id="KW-0812">Transmembrane</keyword>
<protein>
    <recommendedName>
        <fullName evidence="11">Protein BTN</fullName>
    </recommendedName>
</protein>